<dbReference type="GO" id="GO:0006508">
    <property type="term" value="P:proteolysis"/>
    <property type="evidence" value="ECO:0007669"/>
    <property type="project" value="InterPro"/>
</dbReference>
<keyword evidence="3" id="KW-0378">Hydrolase</keyword>
<dbReference type="Pfam" id="PF00675">
    <property type="entry name" value="Peptidase_M16"/>
    <property type="match status" value="1"/>
</dbReference>
<evidence type="ECO:0000259" key="6">
    <source>
        <dbReference type="Pfam" id="PF05193"/>
    </source>
</evidence>
<accession>A0A1H8ZQ30</accession>
<sequence>MTVRVTRLDNGISVATENMPHLESVALGIWVGTGARFETLREHGISHLLEHMAFKGTKTRSAREIAEAIEAVGGEINAETSVDHTAYYVRLLKDDLLLGLDVLSDIVRNATFDPGELVREQRVIIQEIGAALDTPEDLVFDYFQQAAFPDQPIGRSILGTPDSVRALRAKDLRKFLGEHYRGPQIIISAAGNLDHDAMVNFIVKALGDVSGEPAPAAEPGVYKGGQWVEEKELQEAQILLGFRGPSFREKDLHPAHLLSSILGGGMASRLFQEVRENRGLCYSISSFHWPFADTGLFGISAATSEDVLGEMVPVIVDELRKLTDGVTAEELERAKAQTRAGLLMTLESPIARAGQIARHLLIHGRPLPLEEIVSKIEAVTARDIAEMAAGMLGTTPTLAAIGPVAPLPDMESIAHQLREFRTSEMAQAESH</sequence>
<dbReference type="InterPro" id="IPR050361">
    <property type="entry name" value="MPP/UQCRC_Complex"/>
</dbReference>
<dbReference type="PANTHER" id="PTHR11851:SF49">
    <property type="entry name" value="MITOCHONDRIAL-PROCESSING PEPTIDASE SUBUNIT ALPHA"/>
    <property type="match status" value="1"/>
</dbReference>
<dbReference type="InterPro" id="IPR011765">
    <property type="entry name" value="Pept_M16_N"/>
</dbReference>
<name>A0A1H8ZQ30_9HYPH</name>
<dbReference type="AlphaFoldDB" id="A0A1H8ZQ30"/>
<keyword evidence="8" id="KW-1185">Reference proteome</keyword>
<keyword evidence="3" id="KW-0645">Protease</keyword>
<reference evidence="7 8" key="1">
    <citation type="submission" date="2016-10" db="EMBL/GenBank/DDBJ databases">
        <authorList>
            <person name="de Groot N.N."/>
        </authorList>
    </citation>
    <scope>NUCLEOTIDE SEQUENCE [LARGE SCALE GENOMIC DNA]</scope>
    <source>
        <strain evidence="7 8">A52C2</strain>
    </source>
</reference>
<dbReference type="GO" id="GO:0046872">
    <property type="term" value="F:metal ion binding"/>
    <property type="evidence" value="ECO:0007669"/>
    <property type="project" value="InterPro"/>
</dbReference>
<dbReference type="GO" id="GO:0004222">
    <property type="term" value="F:metalloendopeptidase activity"/>
    <property type="evidence" value="ECO:0007669"/>
    <property type="project" value="InterPro"/>
</dbReference>
<dbReference type="PROSITE" id="PS00143">
    <property type="entry name" value="INSULINASE"/>
    <property type="match status" value="1"/>
</dbReference>
<organism evidence="7 8">
    <name type="scientific">Faunimonas pinastri</name>
    <dbReference type="NCBI Taxonomy" id="1855383"/>
    <lineage>
        <taxon>Bacteria</taxon>
        <taxon>Pseudomonadati</taxon>
        <taxon>Pseudomonadota</taxon>
        <taxon>Alphaproteobacteria</taxon>
        <taxon>Hyphomicrobiales</taxon>
        <taxon>Afifellaceae</taxon>
        <taxon>Faunimonas</taxon>
    </lineage>
</organism>
<dbReference type="Gene3D" id="3.30.830.10">
    <property type="entry name" value="Metalloenzyme, LuxS/M16 peptidase-like"/>
    <property type="match status" value="2"/>
</dbReference>
<comment type="similarity">
    <text evidence="2 4">Belongs to the peptidase M16 family.</text>
</comment>
<dbReference type="InterPro" id="IPR007863">
    <property type="entry name" value="Peptidase_M16_C"/>
</dbReference>
<dbReference type="Proteomes" id="UP000199647">
    <property type="component" value="Unassembled WGS sequence"/>
</dbReference>
<evidence type="ECO:0000256" key="4">
    <source>
        <dbReference type="RuleBase" id="RU004447"/>
    </source>
</evidence>
<comment type="cofactor">
    <cofactor evidence="1">
        <name>Zn(2+)</name>
        <dbReference type="ChEBI" id="CHEBI:29105"/>
    </cofactor>
</comment>
<evidence type="ECO:0000256" key="1">
    <source>
        <dbReference type="ARBA" id="ARBA00001947"/>
    </source>
</evidence>
<dbReference type="InterPro" id="IPR001431">
    <property type="entry name" value="Pept_M16_Zn_BS"/>
</dbReference>
<evidence type="ECO:0000259" key="5">
    <source>
        <dbReference type="Pfam" id="PF00675"/>
    </source>
</evidence>
<dbReference type="OrthoDB" id="9811314at2"/>
<gene>
    <name evidence="7" type="ORF">SAMN05216548_101210</name>
</gene>
<evidence type="ECO:0000256" key="3">
    <source>
        <dbReference type="ARBA" id="ARBA00023049"/>
    </source>
</evidence>
<dbReference type="EMBL" id="FOFG01000001">
    <property type="protein sequence ID" value="SEP66323.1"/>
    <property type="molecule type" value="Genomic_DNA"/>
</dbReference>
<evidence type="ECO:0000256" key="2">
    <source>
        <dbReference type="ARBA" id="ARBA00007261"/>
    </source>
</evidence>
<dbReference type="FunFam" id="3.30.830.10:FF:000008">
    <property type="entry name" value="Mitochondrial-processing peptidase subunit beta"/>
    <property type="match status" value="1"/>
</dbReference>
<dbReference type="STRING" id="1855383.SAMN05216548_101210"/>
<evidence type="ECO:0000313" key="7">
    <source>
        <dbReference type="EMBL" id="SEP66323.1"/>
    </source>
</evidence>
<proteinExistence type="inferred from homology"/>
<dbReference type="RefSeq" id="WP_092494733.1">
    <property type="nucleotide sequence ID" value="NZ_FOFG01000001.1"/>
</dbReference>
<keyword evidence="3" id="KW-0482">Metalloprotease</keyword>
<evidence type="ECO:0000313" key="8">
    <source>
        <dbReference type="Proteomes" id="UP000199647"/>
    </source>
</evidence>
<dbReference type="InterPro" id="IPR011249">
    <property type="entry name" value="Metalloenz_LuxS/M16"/>
</dbReference>
<dbReference type="SUPFAM" id="SSF63411">
    <property type="entry name" value="LuxS/MPP-like metallohydrolase"/>
    <property type="match status" value="2"/>
</dbReference>
<protein>
    <submittedName>
        <fullName evidence="7">Predicted Zn-dependent peptidase</fullName>
    </submittedName>
</protein>
<feature type="domain" description="Peptidase M16 N-terminal" evidence="5">
    <location>
        <begin position="14"/>
        <end position="160"/>
    </location>
</feature>
<feature type="domain" description="Peptidase M16 C-terminal" evidence="6">
    <location>
        <begin position="168"/>
        <end position="337"/>
    </location>
</feature>
<dbReference type="Pfam" id="PF05193">
    <property type="entry name" value="Peptidase_M16_C"/>
    <property type="match status" value="1"/>
</dbReference>
<dbReference type="PANTHER" id="PTHR11851">
    <property type="entry name" value="METALLOPROTEASE"/>
    <property type="match status" value="1"/>
</dbReference>